<dbReference type="GO" id="GO:0009094">
    <property type="term" value="P:L-phenylalanine biosynthetic process"/>
    <property type="evidence" value="ECO:0007669"/>
    <property type="project" value="InterPro"/>
</dbReference>
<accession>A0A9D5CXH6</accession>
<gene>
    <name evidence="2" type="ORF">J5N97_009611</name>
</gene>
<protein>
    <recommendedName>
        <fullName evidence="1">Prephenate dehydratase domain-containing protein</fullName>
    </recommendedName>
</protein>
<evidence type="ECO:0000313" key="2">
    <source>
        <dbReference type="EMBL" id="KAJ0981356.1"/>
    </source>
</evidence>
<feature type="domain" description="Prephenate dehydratase" evidence="1">
    <location>
        <begin position="1"/>
        <end position="89"/>
    </location>
</feature>
<dbReference type="PROSITE" id="PS51171">
    <property type="entry name" value="PREPHENATE_DEHYDR_3"/>
    <property type="match status" value="1"/>
</dbReference>
<keyword evidence="3" id="KW-1185">Reference proteome</keyword>
<proteinExistence type="predicted"/>
<evidence type="ECO:0000313" key="3">
    <source>
        <dbReference type="Proteomes" id="UP001085076"/>
    </source>
</evidence>
<dbReference type="InterPro" id="IPR001086">
    <property type="entry name" value="Preph_deHydtase"/>
</dbReference>
<reference evidence="2" key="2">
    <citation type="journal article" date="2022" name="Hortic Res">
        <title>The genome of Dioscorea zingiberensis sheds light on the biosynthesis, origin and evolution of the medicinally important diosgenin saponins.</title>
        <authorList>
            <person name="Li Y."/>
            <person name="Tan C."/>
            <person name="Li Z."/>
            <person name="Guo J."/>
            <person name="Li S."/>
            <person name="Chen X."/>
            <person name="Wang C."/>
            <person name="Dai X."/>
            <person name="Yang H."/>
            <person name="Song W."/>
            <person name="Hou L."/>
            <person name="Xu J."/>
            <person name="Tong Z."/>
            <person name="Xu A."/>
            <person name="Yuan X."/>
            <person name="Wang W."/>
            <person name="Yang Q."/>
            <person name="Chen L."/>
            <person name="Sun Z."/>
            <person name="Wang K."/>
            <person name="Pan B."/>
            <person name="Chen J."/>
            <person name="Bao Y."/>
            <person name="Liu F."/>
            <person name="Qi X."/>
            <person name="Gang D.R."/>
            <person name="Wen J."/>
            <person name="Li J."/>
        </authorList>
    </citation>
    <scope>NUCLEOTIDE SEQUENCE</scope>
    <source>
        <strain evidence="2">Dzin_1.0</strain>
    </source>
</reference>
<reference evidence="2" key="1">
    <citation type="submission" date="2021-03" db="EMBL/GenBank/DDBJ databases">
        <authorList>
            <person name="Li Z."/>
            <person name="Yang C."/>
        </authorList>
    </citation>
    <scope>NUCLEOTIDE SEQUENCE</scope>
    <source>
        <strain evidence="2">Dzin_1.0</strain>
        <tissue evidence="2">Leaf</tissue>
    </source>
</reference>
<dbReference type="EMBL" id="JAGGNH010000002">
    <property type="protein sequence ID" value="KAJ0981356.1"/>
    <property type="molecule type" value="Genomic_DNA"/>
</dbReference>
<name>A0A9D5CXH6_9LILI</name>
<organism evidence="2 3">
    <name type="scientific">Dioscorea zingiberensis</name>
    <dbReference type="NCBI Taxonomy" id="325984"/>
    <lineage>
        <taxon>Eukaryota</taxon>
        <taxon>Viridiplantae</taxon>
        <taxon>Streptophyta</taxon>
        <taxon>Embryophyta</taxon>
        <taxon>Tracheophyta</taxon>
        <taxon>Spermatophyta</taxon>
        <taxon>Magnoliopsida</taxon>
        <taxon>Liliopsida</taxon>
        <taxon>Dioscoreales</taxon>
        <taxon>Dioscoreaceae</taxon>
        <taxon>Dioscorea</taxon>
    </lineage>
</organism>
<sequence length="89" mass="9386">MLISFNTTSGSSKRPISSSTIAHSPCLVYLDGPRHCSRALKGLNVDHKAVEDTARATEMLHSEQMLTAAIITTPCAAVIYGLDALASGL</sequence>
<dbReference type="Gene3D" id="3.40.190.10">
    <property type="entry name" value="Periplasmic binding protein-like II"/>
    <property type="match status" value="1"/>
</dbReference>
<evidence type="ECO:0000259" key="1">
    <source>
        <dbReference type="PROSITE" id="PS51171"/>
    </source>
</evidence>
<comment type="caution">
    <text evidence="2">The sequence shown here is derived from an EMBL/GenBank/DDBJ whole genome shotgun (WGS) entry which is preliminary data.</text>
</comment>
<dbReference type="Proteomes" id="UP001085076">
    <property type="component" value="Miscellaneous, Linkage group lg02"/>
</dbReference>
<dbReference type="AlphaFoldDB" id="A0A9D5CXH6"/>
<dbReference type="GO" id="GO:0004664">
    <property type="term" value="F:prephenate dehydratase activity"/>
    <property type="evidence" value="ECO:0007669"/>
    <property type="project" value="InterPro"/>
</dbReference>